<dbReference type="Proteomes" id="UP000195521">
    <property type="component" value="Unassembled WGS sequence"/>
</dbReference>
<dbReference type="GeneID" id="39746570"/>
<dbReference type="InterPro" id="IPR008780">
    <property type="entry name" value="Plasmodium_Vir"/>
</dbReference>
<evidence type="ECO:0000256" key="2">
    <source>
        <dbReference type="SAM" id="Phobius"/>
    </source>
</evidence>
<evidence type="ECO:0000313" key="3">
    <source>
        <dbReference type="EMBL" id="GAW79858.1"/>
    </source>
</evidence>
<protein>
    <submittedName>
        <fullName evidence="3">Variable surface protein</fullName>
    </submittedName>
</protein>
<evidence type="ECO:0000256" key="1">
    <source>
        <dbReference type="SAM" id="MobiDB-lite"/>
    </source>
</evidence>
<sequence length="359" mass="42372">MVLSPENNWEKILSHLPAYQIYKKFNETSTDSKSDYCKSLEKYKPDDITLCNKIVNTLTQLKDKNNGKQKLGCYFFQHWLNDQISEKYYNRTYTGKENDIANEILNVVSTFISNYNMSDACRGGFWVDPVGWKKDKDLHDYFENFDKIKCDNVDKTMCQHYVNYVTYIDPFYKKKIDDCCEEDELMEYYCSTFVRCESKYNTQKLLTQLRESLELLNTKGEESHETSTLQPETPSAYSIEKIGDDNDEGSFNTSDTRRDTEPEIITETQDIIETVHNKVGFNLLNNFIVTTSILGAILFLFYYHRSTRLGPDYNKRKRKKKKIKNNYYDESEENLSMYSSEYILEDPQTRRLNLIYHAA</sequence>
<gene>
    <name evidence="3" type="ORF">PGO_060020</name>
</gene>
<dbReference type="EMBL" id="BDQF01000007">
    <property type="protein sequence ID" value="GAW79858.1"/>
    <property type="molecule type" value="Genomic_DNA"/>
</dbReference>
<keyword evidence="2" id="KW-1133">Transmembrane helix</keyword>
<dbReference type="OrthoDB" id="388616at2759"/>
<accession>A0A1Y1JDU4</accession>
<keyword evidence="4" id="KW-1185">Reference proteome</keyword>
<keyword evidence="2" id="KW-0812">Transmembrane</keyword>
<comment type="caution">
    <text evidence="3">The sequence shown here is derived from an EMBL/GenBank/DDBJ whole genome shotgun (WGS) entry which is preliminary data.</text>
</comment>
<dbReference type="OMA" id="HDQIKGK"/>
<dbReference type="Pfam" id="PF05795">
    <property type="entry name" value="Plasmodium_Vir"/>
    <property type="match status" value="1"/>
</dbReference>
<reference evidence="4" key="1">
    <citation type="submission" date="2017-04" db="EMBL/GenBank/DDBJ databases">
        <title>Plasmodium gonderi genome.</title>
        <authorList>
            <person name="Arisue N."/>
            <person name="Honma H."/>
            <person name="Kawai S."/>
            <person name="Tougan T."/>
            <person name="Tanabe K."/>
            <person name="Horii T."/>
        </authorList>
    </citation>
    <scope>NUCLEOTIDE SEQUENCE [LARGE SCALE GENOMIC DNA]</scope>
    <source>
        <strain evidence="4">ATCC 30045</strain>
    </source>
</reference>
<feature type="compositionally biased region" description="Polar residues" evidence="1">
    <location>
        <begin position="226"/>
        <end position="236"/>
    </location>
</feature>
<keyword evidence="2" id="KW-0472">Membrane</keyword>
<name>A0A1Y1JDU4_PLAGO</name>
<proteinExistence type="predicted"/>
<organism evidence="3 4">
    <name type="scientific">Plasmodium gonderi</name>
    <dbReference type="NCBI Taxonomy" id="77519"/>
    <lineage>
        <taxon>Eukaryota</taxon>
        <taxon>Sar</taxon>
        <taxon>Alveolata</taxon>
        <taxon>Apicomplexa</taxon>
        <taxon>Aconoidasida</taxon>
        <taxon>Haemosporida</taxon>
        <taxon>Plasmodiidae</taxon>
        <taxon>Plasmodium</taxon>
        <taxon>Plasmodium (Plasmodium)</taxon>
    </lineage>
</organism>
<feature type="transmembrane region" description="Helical" evidence="2">
    <location>
        <begin position="283"/>
        <end position="303"/>
    </location>
</feature>
<feature type="region of interest" description="Disordered" evidence="1">
    <location>
        <begin position="220"/>
        <end position="259"/>
    </location>
</feature>
<dbReference type="AlphaFoldDB" id="A0A1Y1JDU4"/>
<dbReference type="RefSeq" id="XP_028542447.1">
    <property type="nucleotide sequence ID" value="XM_028686646.1"/>
</dbReference>
<evidence type="ECO:0000313" key="4">
    <source>
        <dbReference type="Proteomes" id="UP000195521"/>
    </source>
</evidence>